<protein>
    <submittedName>
        <fullName evidence="2">DUF3343 domain-containing protein</fullName>
    </submittedName>
</protein>
<feature type="domain" description="Putative Se/S carrier protein-like" evidence="1">
    <location>
        <begin position="7"/>
        <end position="71"/>
    </location>
</feature>
<evidence type="ECO:0000259" key="1">
    <source>
        <dbReference type="Pfam" id="PF11823"/>
    </source>
</evidence>
<dbReference type="RefSeq" id="WP_142536067.1">
    <property type="nucleotide sequence ID" value="NZ_SGJB01000009.1"/>
</dbReference>
<comment type="caution">
    <text evidence="2">The sequence shown here is derived from an EMBL/GenBank/DDBJ whole genome shotgun (WGS) entry which is preliminary data.</text>
</comment>
<accession>A0A544QV83</accession>
<proteinExistence type="predicted"/>
<keyword evidence="3" id="KW-1185">Reference proteome</keyword>
<sequence>MKEIQTYILFNNHESGMKLKKELSDAGIKSTISPTPRQASKCCGISLIIDEKDIDAVNSIIEDKKIEILKIQQIEIERNPNRDRYC</sequence>
<dbReference type="InterPro" id="IPR021778">
    <property type="entry name" value="Se/S_carrier-like"/>
</dbReference>
<evidence type="ECO:0000313" key="3">
    <source>
        <dbReference type="Proteomes" id="UP000317863"/>
    </source>
</evidence>
<dbReference type="Pfam" id="PF11823">
    <property type="entry name" value="Se_S_carrier"/>
    <property type="match status" value="1"/>
</dbReference>
<dbReference type="AlphaFoldDB" id="A0A544QV83"/>
<evidence type="ECO:0000313" key="2">
    <source>
        <dbReference type="EMBL" id="TQQ84592.1"/>
    </source>
</evidence>
<dbReference type="EMBL" id="SGJB01000009">
    <property type="protein sequence ID" value="TQQ84592.1"/>
    <property type="molecule type" value="Genomic_DNA"/>
</dbReference>
<reference evidence="2 3" key="1">
    <citation type="submission" date="2019-02" db="EMBL/GenBank/DDBJ databases">
        <title>Peptostreptococcaceae bacterium ZHW00191 nov., a new bacterium isolated from the human gut.</title>
        <authorList>
            <person name="Zhou H.-W."/>
            <person name="Chen X.-J."/>
        </authorList>
    </citation>
    <scope>NUCLEOTIDE SEQUENCE [LARGE SCALE GENOMIC DNA]</scope>
    <source>
        <strain evidence="2 3">ZHW00191</strain>
    </source>
</reference>
<name>A0A544QV83_9FIRM</name>
<dbReference type="OrthoDB" id="362866at2"/>
<dbReference type="Proteomes" id="UP000317863">
    <property type="component" value="Unassembled WGS sequence"/>
</dbReference>
<gene>
    <name evidence="2" type="ORF">EXD82_06285</name>
</gene>
<organism evidence="2 3">
    <name type="scientific">Peptacetobacter hominis</name>
    <dbReference type="NCBI Taxonomy" id="2743610"/>
    <lineage>
        <taxon>Bacteria</taxon>
        <taxon>Bacillati</taxon>
        <taxon>Bacillota</taxon>
        <taxon>Clostridia</taxon>
        <taxon>Peptostreptococcales</taxon>
        <taxon>Peptostreptococcaceae</taxon>
        <taxon>Peptacetobacter</taxon>
    </lineage>
</organism>